<organism evidence="1 2">
    <name type="scientific">Gluconobacter wancherniae NBRC 103581</name>
    <dbReference type="NCBI Taxonomy" id="656744"/>
    <lineage>
        <taxon>Bacteria</taxon>
        <taxon>Pseudomonadati</taxon>
        <taxon>Pseudomonadota</taxon>
        <taxon>Alphaproteobacteria</taxon>
        <taxon>Acetobacterales</taxon>
        <taxon>Acetobacteraceae</taxon>
        <taxon>Gluconobacter</taxon>
    </lineage>
</organism>
<protein>
    <submittedName>
        <fullName evidence="1">Uncharacterized protein</fullName>
    </submittedName>
</protein>
<name>A0A511AW89_9PROT</name>
<gene>
    <name evidence="1" type="ORF">GWA01_01960</name>
</gene>
<evidence type="ECO:0000313" key="1">
    <source>
        <dbReference type="EMBL" id="GEK92426.1"/>
    </source>
</evidence>
<proteinExistence type="predicted"/>
<dbReference type="EMBL" id="BJUZ01000001">
    <property type="protein sequence ID" value="GEK92426.1"/>
    <property type="molecule type" value="Genomic_DNA"/>
</dbReference>
<dbReference type="AlphaFoldDB" id="A0A511AW89"/>
<dbReference type="Proteomes" id="UP000321230">
    <property type="component" value="Unassembled WGS sequence"/>
</dbReference>
<accession>A0A511AW89</accession>
<reference evidence="1 2" key="1">
    <citation type="submission" date="2019-07" db="EMBL/GenBank/DDBJ databases">
        <title>Whole genome shotgun sequence of Gluconobacter wancherniae NBRC 103581.</title>
        <authorList>
            <person name="Hosoyama A."/>
            <person name="Uohara A."/>
            <person name="Ohji S."/>
            <person name="Ichikawa N."/>
        </authorList>
    </citation>
    <scope>NUCLEOTIDE SEQUENCE [LARGE SCALE GENOMIC DNA]</scope>
    <source>
        <strain evidence="1 2">NBRC 103581</strain>
    </source>
</reference>
<sequence>MPPMAAITPIRLVVSQGLFTLSFLLAPAPPGGGRVSEFRGQDITVGLWSNFEDE</sequence>
<evidence type="ECO:0000313" key="2">
    <source>
        <dbReference type="Proteomes" id="UP000321230"/>
    </source>
</evidence>
<keyword evidence="2" id="KW-1185">Reference proteome</keyword>
<comment type="caution">
    <text evidence="1">The sequence shown here is derived from an EMBL/GenBank/DDBJ whole genome shotgun (WGS) entry which is preliminary data.</text>
</comment>